<protein>
    <submittedName>
        <fullName evidence="2">Allergen</fullName>
    </submittedName>
</protein>
<feature type="compositionally biased region" description="Low complexity" evidence="1">
    <location>
        <begin position="292"/>
        <end position="301"/>
    </location>
</feature>
<feature type="compositionally biased region" description="Polar residues" evidence="1">
    <location>
        <begin position="61"/>
        <end position="81"/>
    </location>
</feature>
<keyword evidence="3" id="KW-1185">Reference proteome</keyword>
<evidence type="ECO:0000313" key="3">
    <source>
        <dbReference type="Proteomes" id="UP000076584"/>
    </source>
</evidence>
<feature type="region of interest" description="Disordered" evidence="1">
    <location>
        <begin position="29"/>
        <end position="91"/>
    </location>
</feature>
<dbReference type="Proteomes" id="UP000076584">
    <property type="component" value="Unassembled WGS sequence"/>
</dbReference>
<feature type="compositionally biased region" description="Gly residues" evidence="1">
    <location>
        <begin position="276"/>
        <end position="291"/>
    </location>
</feature>
<accession>A0A161Y1A6</accession>
<dbReference type="PANTHER" id="PTHR38703:SF1">
    <property type="entry name" value="ALLERGEN"/>
    <property type="match status" value="1"/>
</dbReference>
<evidence type="ECO:0000313" key="2">
    <source>
        <dbReference type="EMBL" id="KZL83202.1"/>
    </source>
</evidence>
<dbReference type="AlphaFoldDB" id="A0A161Y1A6"/>
<feature type="compositionally biased region" description="Basic and acidic residues" evidence="1">
    <location>
        <begin position="82"/>
        <end position="91"/>
    </location>
</feature>
<dbReference type="EMBL" id="LFIW01001200">
    <property type="protein sequence ID" value="KZL83202.1"/>
    <property type="molecule type" value="Genomic_DNA"/>
</dbReference>
<feature type="compositionally biased region" description="Basic and acidic residues" evidence="1">
    <location>
        <begin position="336"/>
        <end position="350"/>
    </location>
</feature>
<feature type="compositionally biased region" description="Polar residues" evidence="1">
    <location>
        <begin position="264"/>
        <end position="273"/>
    </location>
</feature>
<feature type="compositionally biased region" description="Gly residues" evidence="1">
    <location>
        <begin position="184"/>
        <end position="196"/>
    </location>
</feature>
<dbReference type="PANTHER" id="PTHR38703">
    <property type="entry name" value="CHROMOSOME 8, WHOLE GENOME SHOTGUN SEQUENCE"/>
    <property type="match status" value="1"/>
</dbReference>
<feature type="compositionally biased region" description="Low complexity" evidence="1">
    <location>
        <begin position="105"/>
        <end position="119"/>
    </location>
</feature>
<feature type="compositionally biased region" description="Basic and acidic residues" evidence="1">
    <location>
        <begin position="237"/>
        <end position="247"/>
    </location>
</feature>
<evidence type="ECO:0000256" key="1">
    <source>
        <dbReference type="SAM" id="MobiDB-lite"/>
    </source>
</evidence>
<proteinExistence type="predicted"/>
<feature type="region of interest" description="Disordered" evidence="1">
    <location>
        <begin position="103"/>
        <end position="130"/>
    </location>
</feature>
<gene>
    <name evidence="2" type="ORF">CI238_04566</name>
</gene>
<reference evidence="2 3" key="1">
    <citation type="submission" date="2015-06" db="EMBL/GenBank/DDBJ databases">
        <title>Survival trade-offs in plant roots during colonization by closely related pathogenic and mutualistic fungi.</title>
        <authorList>
            <person name="Hacquard S."/>
            <person name="Kracher B."/>
            <person name="Hiruma K."/>
            <person name="Weinman A."/>
            <person name="Muench P."/>
            <person name="Garrido Oter R."/>
            <person name="Ver Loren van Themaat E."/>
            <person name="Dallerey J.-F."/>
            <person name="Damm U."/>
            <person name="Henrissat B."/>
            <person name="Lespinet O."/>
            <person name="Thon M."/>
            <person name="Kemen E."/>
            <person name="McHardy A.C."/>
            <person name="Schulze-Lefert P."/>
            <person name="O'Connell R.J."/>
        </authorList>
    </citation>
    <scope>NUCLEOTIDE SEQUENCE [LARGE SCALE GENOMIC DNA]</scope>
    <source>
        <strain evidence="2 3">MAFF 238704</strain>
    </source>
</reference>
<name>A0A161Y1A6_COLIC</name>
<organism evidence="2 3">
    <name type="scientific">Colletotrichum incanum</name>
    <name type="common">Soybean anthracnose fungus</name>
    <dbReference type="NCBI Taxonomy" id="1573173"/>
    <lineage>
        <taxon>Eukaryota</taxon>
        <taxon>Fungi</taxon>
        <taxon>Dikarya</taxon>
        <taxon>Ascomycota</taxon>
        <taxon>Pezizomycotina</taxon>
        <taxon>Sordariomycetes</taxon>
        <taxon>Hypocreomycetidae</taxon>
        <taxon>Glomerellales</taxon>
        <taxon>Glomerellaceae</taxon>
        <taxon>Colletotrichum</taxon>
        <taxon>Colletotrichum spaethianum species complex</taxon>
    </lineage>
</organism>
<feature type="compositionally biased region" description="Basic and acidic residues" evidence="1">
    <location>
        <begin position="32"/>
        <end position="51"/>
    </location>
</feature>
<comment type="caution">
    <text evidence="2">The sequence shown here is derived from an EMBL/GenBank/DDBJ whole genome shotgun (WGS) entry which is preliminary data.</text>
</comment>
<feature type="region of interest" description="Disordered" evidence="1">
    <location>
        <begin position="177"/>
        <end position="350"/>
    </location>
</feature>
<sequence>MDATNNTIHDRQSKIVKEDVNDAVINEQVRPQQHEEVTAAVDKDVHQDHHHTTVQPVKAQETLTTSSPAQHHQNVAPTQNKTVEHGNERDTRQALDREAAQFKNTSTTQQTTHSQSSTTAPVANSERVHHHVHEHVQPVVEKETIQPHVVHTTVPVHETHHAEAIHHGTSVLPTKTLGELERGSGSGGVNATGQGYGLEDDRRHHDHQHSSGQAVRETGRGATGGAAAATHGQRHNGGRDVDARGVNDRGVGQTEFDERRTRQQEPQLGSSAVSAGGAGAGTGAGATGTGTAGAAQTAARTAHAKSHNTSSTTTDHSHTADATSGKKPSMAAKLNPFKDADGDGHKGFMT</sequence>